<reference evidence="3 4" key="1">
    <citation type="submission" date="2020-08" db="EMBL/GenBank/DDBJ databases">
        <title>Complete genome sequence of Klebsiella pneumoniae KP2757.</title>
        <authorList>
            <person name="Zhang X."/>
        </authorList>
    </citation>
    <scope>NUCLEOTIDE SEQUENCE [LARGE SCALE GENOMIC DNA]</scope>
    <source>
        <strain evidence="3 4">KP2757</strain>
    </source>
</reference>
<evidence type="ECO:0000313" key="3">
    <source>
        <dbReference type="EMBL" id="QNP25714.1"/>
    </source>
</evidence>
<evidence type="ECO:0000313" key="4">
    <source>
        <dbReference type="Proteomes" id="UP000516181"/>
    </source>
</evidence>
<evidence type="ECO:0008006" key="5">
    <source>
        <dbReference type="Google" id="ProtNLM"/>
    </source>
</evidence>
<dbReference type="EMBL" id="CP060807">
    <property type="protein sequence ID" value="QNP25714.1"/>
    <property type="molecule type" value="Genomic_DNA"/>
</dbReference>
<sequence length="373" mass="43254">MIKKWFLLNGPHRLRNGLLLATVIFITGWLAFKPGAYQYSLNDREKVMVTSLLQHPETRYFGFYSVALPAEFTPTGMVMFIQGSEMTTVETKRQYYPPFRQFLTRYEEKLRITSVVDPQDAPYLKGVYPLTSPMSGVIFERMAAEYTPDMARVLDAWKWADGITFSVKMKARDERAARYDVYWYGKSKEVTDTFRYNVPQKKSQLLAILSGLQPRQDNQRPSGNQLAIQYGQVDASLLGQYETSINYQNSKEVTITLKTDNHSYTGTPLLDKDARVVETEYGETLYKGKRKVNGLEISEWWTKQTDSYYAKPAIIYNFELVIHQDKKEGNKLLELSMDYTVDLLHADNALTENELVALWKNITETIKYHPVRW</sequence>
<feature type="domain" description="Tle cognate immunity protein 4 N-terminal" evidence="2">
    <location>
        <begin position="61"/>
        <end position="214"/>
    </location>
</feature>
<dbReference type="AlphaFoldDB" id="A0A7H0EPJ8"/>
<evidence type="ECO:0000259" key="1">
    <source>
        <dbReference type="Pfam" id="PF18426"/>
    </source>
</evidence>
<feature type="domain" description="Tle cognate immunity protein 4 C-terminal" evidence="1">
    <location>
        <begin position="240"/>
        <end position="370"/>
    </location>
</feature>
<organism evidence="3 4">
    <name type="scientific">Klebsiella variicola</name>
    <dbReference type="NCBI Taxonomy" id="244366"/>
    <lineage>
        <taxon>Bacteria</taxon>
        <taxon>Pseudomonadati</taxon>
        <taxon>Pseudomonadota</taxon>
        <taxon>Gammaproteobacteria</taxon>
        <taxon>Enterobacterales</taxon>
        <taxon>Enterobacteriaceae</taxon>
        <taxon>Klebsiella/Raoultella group</taxon>
        <taxon>Klebsiella</taxon>
        <taxon>Klebsiella pneumoniae complex</taxon>
    </lineage>
</organism>
<evidence type="ECO:0000259" key="2">
    <source>
        <dbReference type="Pfam" id="PF18443"/>
    </source>
</evidence>
<dbReference type="InterPro" id="IPR041290">
    <property type="entry name" value="Tli4_C"/>
</dbReference>
<dbReference type="InterPro" id="IPR040761">
    <property type="entry name" value="Tli4_N"/>
</dbReference>
<accession>A0A7H0EPJ8</accession>
<protein>
    <recommendedName>
        <fullName evidence="5">Tle cognate immunity protein 4 C-terminal domain-containing protein</fullName>
    </recommendedName>
</protein>
<dbReference type="Proteomes" id="UP000516181">
    <property type="component" value="Chromosome"/>
</dbReference>
<name>A0A7H0EPJ8_KLEVA</name>
<proteinExistence type="predicted"/>
<gene>
    <name evidence="3" type="ORF">IAP99_04910</name>
</gene>
<dbReference type="Pfam" id="PF18426">
    <property type="entry name" value="Tli4_C"/>
    <property type="match status" value="1"/>
</dbReference>
<dbReference type="Pfam" id="PF18443">
    <property type="entry name" value="Tli4_N"/>
    <property type="match status" value="1"/>
</dbReference>
<dbReference type="RefSeq" id="WP_187726323.1">
    <property type="nucleotide sequence ID" value="NZ_CP060807.1"/>
</dbReference>